<dbReference type="RefSeq" id="XP_016442044.1">
    <property type="nucleotide sequence ID" value="XM_016586558.2"/>
</dbReference>
<dbReference type="PANTHER" id="PTHR31301">
    <property type="entry name" value="LOB DOMAIN-CONTAINING PROTEIN 4-RELATED"/>
    <property type="match status" value="1"/>
</dbReference>
<comment type="similarity">
    <text evidence="1">Belongs to the LOB domain-containing protein family.</text>
</comment>
<dbReference type="Pfam" id="PF03195">
    <property type="entry name" value="LOB"/>
    <property type="match status" value="1"/>
</dbReference>
<reference evidence="4" key="2">
    <citation type="submission" date="2025-08" db="UniProtKB">
        <authorList>
            <consortium name="RefSeq"/>
        </authorList>
    </citation>
    <scope>IDENTIFICATION</scope>
    <source>
        <tissue evidence="4">Leaf</tissue>
    </source>
</reference>
<dbReference type="OMA" id="ITACNIH"/>
<dbReference type="RefSeq" id="XP_016442044.1">
    <property type="nucleotide sequence ID" value="XM_016586558.1"/>
</dbReference>
<organism evidence="3 4">
    <name type="scientific">Nicotiana tabacum</name>
    <name type="common">Common tobacco</name>
    <dbReference type="NCBI Taxonomy" id="4097"/>
    <lineage>
        <taxon>Eukaryota</taxon>
        <taxon>Viridiplantae</taxon>
        <taxon>Streptophyta</taxon>
        <taxon>Embryophyta</taxon>
        <taxon>Tracheophyta</taxon>
        <taxon>Spermatophyta</taxon>
        <taxon>Magnoliopsida</taxon>
        <taxon>eudicotyledons</taxon>
        <taxon>Gunneridae</taxon>
        <taxon>Pentapetalae</taxon>
        <taxon>asterids</taxon>
        <taxon>lamiids</taxon>
        <taxon>Solanales</taxon>
        <taxon>Solanaceae</taxon>
        <taxon>Nicotianoideae</taxon>
        <taxon>Nicotianeae</taxon>
        <taxon>Nicotiana</taxon>
    </lineage>
</organism>
<dbReference type="PaxDb" id="4097-A0A1S3XQ90"/>
<dbReference type="SMR" id="A0A1S3XQ90"/>
<dbReference type="InterPro" id="IPR000011">
    <property type="entry name" value="UBQ/SUMO-activ_enz_E1-like"/>
</dbReference>
<protein>
    <submittedName>
        <fullName evidence="4">SUMO-activating enzyme subunit 1B-1-like</fullName>
    </submittedName>
</protein>
<dbReference type="GO" id="GO:0005737">
    <property type="term" value="C:cytoplasm"/>
    <property type="evidence" value="ECO:0000318"/>
    <property type="project" value="GO_Central"/>
</dbReference>
<dbReference type="PROSITE" id="PS50891">
    <property type="entry name" value="LOB"/>
    <property type="match status" value="1"/>
</dbReference>
<dbReference type="PANTHER" id="PTHR31301:SF178">
    <property type="entry name" value="LOB DOMAIN-CONTAINING PROTEIN 36-LIKE"/>
    <property type="match status" value="1"/>
</dbReference>
<sequence length="382" mass="43500">MDRRHSCAVCKQQRVKCKPNCKFLNNLPREKYKTYEKIHQVFGFSQFEIFYDKVDQRNRDRMIDSYLYQANSRIERPILGVNQEIESLKFQLANTKRLAAEEILVSGLGVTLVEFCKYIMVAGVKSVTLHDDRMATPELLRINTLINPDDYRDKTISQLCKDTLMKFNSTVALHVLQGSLSNLNDAEFQEFDAVIISSCSEKRRSELNLRLRQLPKPVAFYSVECRGCLAEIFVDLNNQIKSERLFGETVDTILEFPSFERAIAVPWQELPQGMSKVYYAMRVAENFEATNGRFPGELYDGDIENIKTFKDLFCATQHFTPDSIPDAIIAKLVGGTTCDIFSIVGAIMAQDFIHYKSGGKPIKNFFLYDGGAAEGMVTEIGC</sequence>
<feature type="domain" description="LOB" evidence="2">
    <location>
        <begin position="5"/>
        <end position="105"/>
    </location>
</feature>
<name>A0A1S3XQ90_TOBAC</name>
<dbReference type="OrthoDB" id="1246779at2759"/>
<dbReference type="STRING" id="4097.A0A1S3XQ90"/>
<dbReference type="AlphaFoldDB" id="A0A1S3XQ90"/>
<dbReference type="InterPro" id="IPR004883">
    <property type="entry name" value="LOB"/>
</dbReference>
<reference evidence="3" key="1">
    <citation type="journal article" date="2014" name="Nat. Commun.">
        <title>The tobacco genome sequence and its comparison with those of tomato and potato.</title>
        <authorList>
            <person name="Sierro N."/>
            <person name="Battey J.N."/>
            <person name="Ouadi S."/>
            <person name="Bakaher N."/>
            <person name="Bovet L."/>
            <person name="Willig A."/>
            <person name="Goepfert S."/>
            <person name="Peitsch M.C."/>
            <person name="Ivanov N.V."/>
        </authorList>
    </citation>
    <scope>NUCLEOTIDE SEQUENCE [LARGE SCALE GENOMIC DNA]</scope>
</reference>
<evidence type="ECO:0000259" key="2">
    <source>
        <dbReference type="PROSITE" id="PS50891"/>
    </source>
</evidence>
<dbReference type="Gene3D" id="3.40.50.720">
    <property type="entry name" value="NAD(P)-binding Rossmann-like Domain"/>
    <property type="match status" value="1"/>
</dbReference>
<dbReference type="GO" id="GO:0031510">
    <property type="term" value="C:SUMO activating enzyme complex"/>
    <property type="evidence" value="ECO:0000318"/>
    <property type="project" value="GO_Central"/>
</dbReference>
<keyword evidence="3" id="KW-1185">Reference proteome</keyword>
<dbReference type="GeneID" id="107767527"/>
<dbReference type="SUPFAM" id="SSF69572">
    <property type="entry name" value="Activating enzymes of the ubiquitin-like proteins"/>
    <property type="match status" value="1"/>
</dbReference>
<dbReference type="PRINTS" id="PR01849">
    <property type="entry name" value="UBIQUITINACT"/>
</dbReference>
<gene>
    <name evidence="4" type="primary">LOC107767527</name>
</gene>
<evidence type="ECO:0000313" key="4">
    <source>
        <dbReference type="RefSeq" id="XP_016442044.1"/>
    </source>
</evidence>
<dbReference type="KEGG" id="nta:107767527"/>
<proteinExistence type="inferred from homology"/>
<evidence type="ECO:0000256" key="1">
    <source>
        <dbReference type="ARBA" id="ARBA00005474"/>
    </source>
</evidence>
<dbReference type="GO" id="GO:0019948">
    <property type="term" value="F:SUMO activating enzyme activity"/>
    <property type="evidence" value="ECO:0000318"/>
    <property type="project" value="GO_Central"/>
</dbReference>
<evidence type="ECO:0000313" key="3">
    <source>
        <dbReference type="Proteomes" id="UP000790787"/>
    </source>
</evidence>
<accession>A0A1S3XQ90</accession>
<dbReference type="InterPro" id="IPR035985">
    <property type="entry name" value="Ubiquitin-activating_enz"/>
</dbReference>
<dbReference type="Proteomes" id="UP000790787">
    <property type="component" value="Chromosome 4"/>
</dbReference>
<dbReference type="GO" id="GO:0016925">
    <property type="term" value="P:protein sumoylation"/>
    <property type="evidence" value="ECO:0000318"/>
    <property type="project" value="GO_Central"/>
</dbReference>